<evidence type="ECO:0000313" key="2">
    <source>
        <dbReference type="EMBL" id="PWN96739.1"/>
    </source>
</evidence>
<dbReference type="GeneID" id="37273406"/>
<organism evidence="2 3">
    <name type="scientific">Tilletiopsis washingtonensis</name>
    <dbReference type="NCBI Taxonomy" id="58919"/>
    <lineage>
        <taxon>Eukaryota</taxon>
        <taxon>Fungi</taxon>
        <taxon>Dikarya</taxon>
        <taxon>Basidiomycota</taxon>
        <taxon>Ustilaginomycotina</taxon>
        <taxon>Exobasidiomycetes</taxon>
        <taxon>Entylomatales</taxon>
        <taxon>Entylomatales incertae sedis</taxon>
        <taxon>Tilletiopsis</taxon>
    </lineage>
</organism>
<accession>A0A316Z563</accession>
<dbReference type="EMBL" id="KZ819298">
    <property type="protein sequence ID" value="PWN96739.1"/>
    <property type="molecule type" value="Genomic_DNA"/>
</dbReference>
<keyword evidence="3" id="KW-1185">Reference proteome</keyword>
<sequence>MKGLSANLGGPCRAVQHATACAELQLAPLHLSLLLLPARDASMRLLQAALRAGRLLSVLGLASGVGAVRCGTARRTCSRALAAPVRAACSSEAHLSPCLSLRCRAHASRQLAAERHKAAARMPRVQVACTAHAGRMLRPCSAAPGERDLHAADRAQAAGACSAGALLCAEQGAAGEGVAREGFADAEGRKVHSNGVLAAGGAPLPPRRGRRWACAPCARTEAAPAPESSPSAQARPLPPRRLGTSTRNGPQRPRAAAAVAWKQRWMARWQRRAQRTKLVCDTQRSTRTARAERCLASRDAVRWRCSTRRVTVPEAAVLQRRRMRLSREATHTPHASTRAPRAHERCRSRVHRPLREGPARWSRREMLSVIDSERRDGEELPCGTRRGCSGAACLMRCRRAASRF</sequence>
<feature type="compositionally biased region" description="Low complexity" evidence="1">
    <location>
        <begin position="221"/>
        <end position="232"/>
    </location>
</feature>
<dbReference type="Proteomes" id="UP000245946">
    <property type="component" value="Unassembled WGS sequence"/>
</dbReference>
<reference evidence="2 3" key="1">
    <citation type="journal article" date="2018" name="Mol. Biol. Evol.">
        <title>Broad Genomic Sampling Reveals a Smut Pathogenic Ancestry of the Fungal Clade Ustilaginomycotina.</title>
        <authorList>
            <person name="Kijpornyongpan T."/>
            <person name="Mondo S.J."/>
            <person name="Barry K."/>
            <person name="Sandor L."/>
            <person name="Lee J."/>
            <person name="Lipzen A."/>
            <person name="Pangilinan J."/>
            <person name="LaButti K."/>
            <person name="Hainaut M."/>
            <person name="Henrissat B."/>
            <person name="Grigoriev I.V."/>
            <person name="Spatafora J.W."/>
            <person name="Aime M.C."/>
        </authorList>
    </citation>
    <scope>NUCLEOTIDE SEQUENCE [LARGE SCALE GENOMIC DNA]</scope>
    <source>
        <strain evidence="2 3">MCA 4186</strain>
    </source>
</reference>
<evidence type="ECO:0000256" key="1">
    <source>
        <dbReference type="SAM" id="MobiDB-lite"/>
    </source>
</evidence>
<evidence type="ECO:0000313" key="3">
    <source>
        <dbReference type="Proteomes" id="UP000245946"/>
    </source>
</evidence>
<dbReference type="RefSeq" id="XP_025597018.1">
    <property type="nucleotide sequence ID" value="XM_025745862.1"/>
</dbReference>
<proteinExistence type="predicted"/>
<protein>
    <submittedName>
        <fullName evidence="2">Uncharacterized protein</fullName>
    </submittedName>
</protein>
<gene>
    <name evidence="2" type="ORF">FA09DRAFT_84046</name>
</gene>
<name>A0A316Z563_9BASI</name>
<feature type="region of interest" description="Disordered" evidence="1">
    <location>
        <begin position="325"/>
        <end position="347"/>
    </location>
</feature>
<dbReference type="AlphaFoldDB" id="A0A316Z563"/>
<feature type="region of interest" description="Disordered" evidence="1">
    <location>
        <begin position="221"/>
        <end position="254"/>
    </location>
</feature>